<sequence>MRRLQTIAAAAAIACLTGCATAASPEDLADRAAAAGIAPDLVSTTSIEGYDLAGQSVGVYGDDGMSAIYVAAADGDQIRLTTARGTFDEAGCEALPIEEAPDAEVACTRDGDVWHREANGRHEYVVARDGALVRLVGTAATEPSALAEAAEGVHVPNAAELDALFADVPVIDPDREPVERGDLPEQGDLAPGDPPGASG</sequence>
<organism evidence="3">
    <name type="scientific">Agromyces sp. G08B096</name>
    <dbReference type="NCBI Taxonomy" id="3156399"/>
    <lineage>
        <taxon>Bacteria</taxon>
        <taxon>Bacillati</taxon>
        <taxon>Actinomycetota</taxon>
        <taxon>Actinomycetes</taxon>
        <taxon>Micrococcales</taxon>
        <taxon>Microbacteriaceae</taxon>
        <taxon>Agromyces</taxon>
    </lineage>
</organism>
<evidence type="ECO:0000313" key="3">
    <source>
        <dbReference type="EMBL" id="XBX83292.1"/>
    </source>
</evidence>
<proteinExistence type="predicted"/>
<feature type="chain" id="PRO_5043817906" description="Membrane lipoprotein" evidence="2">
    <location>
        <begin position="23"/>
        <end position="199"/>
    </location>
</feature>
<protein>
    <recommendedName>
        <fullName evidence="4">Membrane lipoprotein</fullName>
    </recommendedName>
</protein>
<gene>
    <name evidence="3" type="ORF">ABIQ69_05070</name>
</gene>
<accession>A0AAU7W978</accession>
<name>A0AAU7W978_9MICO</name>
<feature type="compositionally biased region" description="Basic and acidic residues" evidence="1">
    <location>
        <begin position="172"/>
        <end position="183"/>
    </location>
</feature>
<dbReference type="AlphaFoldDB" id="A0AAU7W978"/>
<dbReference type="PROSITE" id="PS51257">
    <property type="entry name" value="PROKAR_LIPOPROTEIN"/>
    <property type="match status" value="1"/>
</dbReference>
<dbReference type="EMBL" id="CP158374">
    <property type="protein sequence ID" value="XBX83292.1"/>
    <property type="molecule type" value="Genomic_DNA"/>
</dbReference>
<reference evidence="3" key="1">
    <citation type="submission" date="2024-05" db="EMBL/GenBank/DDBJ databases">
        <authorList>
            <person name="Yu L."/>
        </authorList>
    </citation>
    <scope>NUCLEOTIDE SEQUENCE</scope>
    <source>
        <strain evidence="3">G08B096</strain>
    </source>
</reference>
<keyword evidence="2" id="KW-0732">Signal</keyword>
<evidence type="ECO:0000256" key="2">
    <source>
        <dbReference type="SAM" id="SignalP"/>
    </source>
</evidence>
<feature type="signal peptide" evidence="2">
    <location>
        <begin position="1"/>
        <end position="22"/>
    </location>
</feature>
<evidence type="ECO:0000256" key="1">
    <source>
        <dbReference type="SAM" id="MobiDB-lite"/>
    </source>
</evidence>
<dbReference type="RefSeq" id="WP_350349296.1">
    <property type="nucleotide sequence ID" value="NZ_CP158374.1"/>
</dbReference>
<feature type="region of interest" description="Disordered" evidence="1">
    <location>
        <begin position="171"/>
        <end position="199"/>
    </location>
</feature>
<evidence type="ECO:0008006" key="4">
    <source>
        <dbReference type="Google" id="ProtNLM"/>
    </source>
</evidence>